<dbReference type="SUPFAM" id="SSF53383">
    <property type="entry name" value="PLP-dependent transferases"/>
    <property type="match status" value="1"/>
</dbReference>
<comment type="similarity">
    <text evidence="4">Belongs to the trans-sulfuration enzymes family.</text>
</comment>
<name>A0A6C0U4V2_9GAMM</name>
<dbReference type="AlphaFoldDB" id="A0A6C0U4V2"/>
<sequence length="410" mass="43285">MTRHDPVEALASLRHEFGEHGGVNMSIEASSTFTVVDPATMPDIFAGRKSPESGGCYLYGRHFNPTVYHLGRQLAALEGTEAAYCSASGMGAISAVIFALCNAGDHVVASHTIYGGTWALLNDFMPAKTGVRTSFVDTTNLAAVKNAITDRTRLLYVESMSNPTLRVADIPALAAIAHEAGIPLVVDNTFSPLVLSPARLGADIVVHSLTKFIGGASDLIGGAVCASGEFIGSLMDLHTGPLMILGPTLDPSVAASVALRLPHLALRMAAHGERALALAERTEILGVTVAYPGLPGHPDRALLERLRHPDFGYGGLLTIDAGTEQKAMALMNTLQNDHQFGYVAVSLGYFDTLMSCSASSTSSEMPEEALLNAEISPGLVRMAIGYSGSLEQRWVQLETALRATGLAPMR</sequence>
<dbReference type="FunFam" id="3.40.640.10:FF:000046">
    <property type="entry name" value="Cystathionine gamma-lyase"/>
    <property type="match status" value="1"/>
</dbReference>
<evidence type="ECO:0000256" key="4">
    <source>
        <dbReference type="RuleBase" id="RU362118"/>
    </source>
</evidence>
<keyword evidence="5" id="KW-0808">Transferase</keyword>
<dbReference type="InterPro" id="IPR015424">
    <property type="entry name" value="PyrdxlP-dep_Trfase"/>
</dbReference>
<dbReference type="InterPro" id="IPR000277">
    <property type="entry name" value="Cys/Met-Metab_PyrdxlP-dep_enz"/>
</dbReference>
<dbReference type="GO" id="GO:0008483">
    <property type="term" value="F:transaminase activity"/>
    <property type="evidence" value="ECO:0007669"/>
    <property type="project" value="UniProtKB-KW"/>
</dbReference>
<dbReference type="KEGG" id="kim:G3T16_18135"/>
<accession>A0A6C0U4V2</accession>
<dbReference type="GO" id="GO:0030170">
    <property type="term" value="F:pyridoxal phosphate binding"/>
    <property type="evidence" value="ECO:0007669"/>
    <property type="project" value="InterPro"/>
</dbReference>
<dbReference type="GO" id="GO:0019346">
    <property type="term" value="P:transsulfuration"/>
    <property type="evidence" value="ECO:0007669"/>
    <property type="project" value="InterPro"/>
</dbReference>
<gene>
    <name evidence="5" type="ORF">G3T16_18135</name>
</gene>
<feature type="modified residue" description="N6-(pyridoxal phosphate)lysine" evidence="3">
    <location>
        <position position="211"/>
    </location>
</feature>
<keyword evidence="2 3" id="KW-0663">Pyridoxal phosphate</keyword>
<dbReference type="EMBL" id="CP048711">
    <property type="protein sequence ID" value="QIB67026.1"/>
    <property type="molecule type" value="Genomic_DNA"/>
</dbReference>
<reference evidence="5 6" key="1">
    <citation type="submission" date="2020-02" db="EMBL/GenBank/DDBJ databases">
        <title>Genome sequencing for Kineobactrum sp. M2.</title>
        <authorList>
            <person name="Park S.-J."/>
        </authorList>
    </citation>
    <scope>NUCLEOTIDE SEQUENCE [LARGE SCALE GENOMIC DNA]</scope>
    <source>
        <strain evidence="5 6">M2</strain>
    </source>
</reference>
<dbReference type="GO" id="GO:0005737">
    <property type="term" value="C:cytoplasm"/>
    <property type="evidence" value="ECO:0007669"/>
    <property type="project" value="TreeGrafter"/>
</dbReference>
<dbReference type="InterPro" id="IPR015422">
    <property type="entry name" value="PyrdxlP-dep_Trfase_small"/>
</dbReference>
<evidence type="ECO:0000256" key="2">
    <source>
        <dbReference type="ARBA" id="ARBA00022898"/>
    </source>
</evidence>
<evidence type="ECO:0000256" key="3">
    <source>
        <dbReference type="PIRSR" id="PIRSR001434-2"/>
    </source>
</evidence>
<evidence type="ECO:0000256" key="1">
    <source>
        <dbReference type="ARBA" id="ARBA00001933"/>
    </source>
</evidence>
<dbReference type="Gene3D" id="3.90.1150.10">
    <property type="entry name" value="Aspartate Aminotransferase, domain 1"/>
    <property type="match status" value="1"/>
</dbReference>
<dbReference type="Proteomes" id="UP000477680">
    <property type="component" value="Chromosome"/>
</dbReference>
<dbReference type="PANTHER" id="PTHR11808">
    <property type="entry name" value="TRANS-SULFURATION ENZYME FAMILY MEMBER"/>
    <property type="match status" value="1"/>
</dbReference>
<keyword evidence="5" id="KW-0032">Aminotransferase</keyword>
<dbReference type="FunFam" id="3.90.1150.10:FF:000087">
    <property type="entry name" value="Putative methionine gamma-lyase"/>
    <property type="match status" value="1"/>
</dbReference>
<comment type="cofactor">
    <cofactor evidence="1 4">
        <name>pyridoxal 5'-phosphate</name>
        <dbReference type="ChEBI" id="CHEBI:597326"/>
    </cofactor>
</comment>
<dbReference type="GO" id="GO:0016846">
    <property type="term" value="F:carbon-sulfur lyase activity"/>
    <property type="evidence" value="ECO:0007669"/>
    <property type="project" value="TreeGrafter"/>
</dbReference>
<protein>
    <submittedName>
        <fullName evidence="5">Aminotransferase class I/II-fold pyridoxal phosphate-dependent enzyme</fullName>
    </submittedName>
</protein>
<dbReference type="Pfam" id="PF01053">
    <property type="entry name" value="Cys_Met_Meta_PP"/>
    <property type="match status" value="1"/>
</dbReference>
<dbReference type="Gene3D" id="3.40.640.10">
    <property type="entry name" value="Type I PLP-dependent aspartate aminotransferase-like (Major domain)"/>
    <property type="match status" value="1"/>
</dbReference>
<evidence type="ECO:0000313" key="5">
    <source>
        <dbReference type="EMBL" id="QIB67026.1"/>
    </source>
</evidence>
<proteinExistence type="inferred from homology"/>
<evidence type="ECO:0000313" key="6">
    <source>
        <dbReference type="Proteomes" id="UP000477680"/>
    </source>
</evidence>
<dbReference type="InterPro" id="IPR015421">
    <property type="entry name" value="PyrdxlP-dep_Trfase_major"/>
</dbReference>
<keyword evidence="6" id="KW-1185">Reference proteome</keyword>
<dbReference type="RefSeq" id="WP_163496454.1">
    <property type="nucleotide sequence ID" value="NZ_CP048711.1"/>
</dbReference>
<organism evidence="5 6">
    <name type="scientific">Kineobactrum salinum</name>
    <dbReference type="NCBI Taxonomy" id="2708301"/>
    <lineage>
        <taxon>Bacteria</taxon>
        <taxon>Pseudomonadati</taxon>
        <taxon>Pseudomonadota</taxon>
        <taxon>Gammaproteobacteria</taxon>
        <taxon>Cellvibrionales</taxon>
        <taxon>Halieaceae</taxon>
        <taxon>Kineobactrum</taxon>
    </lineage>
</organism>
<dbReference type="PIRSF" id="PIRSF001434">
    <property type="entry name" value="CGS"/>
    <property type="match status" value="1"/>
</dbReference>
<dbReference type="PANTHER" id="PTHR11808:SF80">
    <property type="entry name" value="CYSTATHIONINE GAMMA-LYASE"/>
    <property type="match status" value="1"/>
</dbReference>